<keyword evidence="2" id="KW-0812">Transmembrane</keyword>
<dbReference type="GO" id="GO:0043123">
    <property type="term" value="P:positive regulation of canonical NF-kappaB signal transduction"/>
    <property type="evidence" value="ECO:0007669"/>
    <property type="project" value="InterPro"/>
</dbReference>
<dbReference type="GO" id="GO:0046330">
    <property type="term" value="P:positive regulation of JNK cascade"/>
    <property type="evidence" value="ECO:0007669"/>
    <property type="project" value="InterPro"/>
</dbReference>
<dbReference type="GO" id="GO:0038023">
    <property type="term" value="F:signaling receptor activity"/>
    <property type="evidence" value="ECO:0007669"/>
    <property type="project" value="InterPro"/>
</dbReference>
<dbReference type="SMART" id="SM00208">
    <property type="entry name" value="TNFR"/>
    <property type="match status" value="1"/>
</dbReference>
<gene>
    <name evidence="10" type="primary">Tnfrsf19_2</name>
    <name evidence="10" type="ORF">GTO96_0002903</name>
</gene>
<accession>A0A8X8BRK4</accession>
<keyword evidence="4" id="KW-1133">Transmembrane helix</keyword>
<evidence type="ECO:0000313" key="10">
    <source>
        <dbReference type="EMBL" id="KAG2463947.1"/>
    </source>
</evidence>
<dbReference type="InterPro" id="IPR001368">
    <property type="entry name" value="TNFR/NGFR_Cys_rich_reg"/>
</dbReference>
<keyword evidence="6" id="KW-1015">Disulfide bond</keyword>
<dbReference type="PANTHER" id="PTHR12120">
    <property type="entry name" value="TNFR-CYS DOMAIN-CONTAINING PROTEIN"/>
    <property type="match status" value="1"/>
</dbReference>
<evidence type="ECO:0000256" key="8">
    <source>
        <dbReference type="ARBA" id="ARBA00023180"/>
    </source>
</evidence>
<reference evidence="10 11" key="1">
    <citation type="journal article" date="2021" name="Cell">
        <title>Tracing the genetic footprints of vertebrate landing in non-teleost ray-finned fishes.</title>
        <authorList>
            <person name="Bi X."/>
            <person name="Wang K."/>
            <person name="Yang L."/>
            <person name="Pan H."/>
            <person name="Jiang H."/>
            <person name="Wei Q."/>
            <person name="Fang M."/>
            <person name="Yu H."/>
            <person name="Zhu C."/>
            <person name="Cai Y."/>
            <person name="He Y."/>
            <person name="Gan X."/>
            <person name="Zeng H."/>
            <person name="Yu D."/>
            <person name="Zhu Y."/>
            <person name="Jiang H."/>
            <person name="Qiu Q."/>
            <person name="Yang H."/>
            <person name="Zhang Y.E."/>
            <person name="Wang W."/>
            <person name="Zhu M."/>
            <person name="He S."/>
            <person name="Zhang G."/>
        </authorList>
    </citation>
    <scope>NUCLEOTIDE SEQUENCE [LARGE SCALE GENOMIC DNA]</scope>
    <source>
        <strain evidence="10">Bchr_013</strain>
    </source>
</reference>
<evidence type="ECO:0000256" key="9">
    <source>
        <dbReference type="PROSITE-ProRule" id="PRU00206"/>
    </source>
</evidence>
<evidence type="ECO:0000256" key="5">
    <source>
        <dbReference type="ARBA" id="ARBA00023136"/>
    </source>
</evidence>
<evidence type="ECO:0000256" key="6">
    <source>
        <dbReference type="ARBA" id="ARBA00023157"/>
    </source>
</evidence>
<dbReference type="PROSITE" id="PS50050">
    <property type="entry name" value="TNFR_NGFR_2"/>
    <property type="match status" value="1"/>
</dbReference>
<evidence type="ECO:0000313" key="11">
    <source>
        <dbReference type="Proteomes" id="UP000886611"/>
    </source>
</evidence>
<sequence>MQECGSGFAAEAYCVECKEGWFSTEHGLDPCRRCTQCSVENREEIAPCKAISNSKCGRCKKGFYEVKRSDGDTEKVCFPCQTDSSYECQGGRIPSVSNPKIPSALKDSPKDCPEKLTQDPKQKLMATKDSFKEQKFKESQTLFKLQSSPNLEKEPQHHAIVINVTTNVKSHSEEEDEMEELSKDIQLSKEEIYNLNKARSTLMKVHEINATVHMHLIMLLSLVPQGKNLESLDYDTLQDISLLVNSGGRGTLKRLGRALCIQKDILSNLNTFEDLFEYLRTSTYTDLPGLALAAACIHRSDIVSKLHKSLTAGS</sequence>
<keyword evidence="3" id="KW-0677">Repeat</keyword>
<feature type="non-terminal residue" evidence="10">
    <location>
        <position position="314"/>
    </location>
</feature>
<name>A0A8X8BRK4_POLSE</name>
<keyword evidence="8" id="KW-0325">Glycoprotein</keyword>
<proteinExistence type="predicted"/>
<dbReference type="PROSITE" id="PS00652">
    <property type="entry name" value="TNFR_NGFR_1"/>
    <property type="match status" value="1"/>
</dbReference>
<protein>
    <submittedName>
        <fullName evidence="10">TNR19 factor</fullName>
    </submittedName>
</protein>
<dbReference type="EMBL" id="JAATIS010003638">
    <property type="protein sequence ID" value="KAG2463947.1"/>
    <property type="molecule type" value="Genomic_DNA"/>
</dbReference>
<evidence type="ECO:0000256" key="7">
    <source>
        <dbReference type="ARBA" id="ARBA00023170"/>
    </source>
</evidence>
<dbReference type="PANTHER" id="PTHR12120:SF10">
    <property type="entry name" value="TNFR-CYS DOMAIN-CONTAINING PROTEIN"/>
    <property type="match status" value="1"/>
</dbReference>
<keyword evidence="7" id="KW-0675">Receptor</keyword>
<evidence type="ECO:0000256" key="2">
    <source>
        <dbReference type="ARBA" id="ARBA00022692"/>
    </source>
</evidence>
<comment type="subcellular location">
    <subcellularLocation>
        <location evidence="1">Membrane</location>
        <topology evidence="1">Single-pass membrane protein</topology>
    </subcellularLocation>
</comment>
<comment type="caution">
    <text evidence="9">Lacks conserved residue(s) required for the propagation of feature annotation.</text>
</comment>
<feature type="repeat" description="TNFR-Cys" evidence="9">
    <location>
        <begin position="16"/>
        <end position="56"/>
    </location>
</feature>
<feature type="non-terminal residue" evidence="10">
    <location>
        <position position="1"/>
    </location>
</feature>
<dbReference type="InterPro" id="IPR047526">
    <property type="entry name" value="TNR19/27/EDAR"/>
</dbReference>
<keyword evidence="5" id="KW-0472">Membrane</keyword>
<dbReference type="Gene3D" id="2.10.50.10">
    <property type="entry name" value="Tumor Necrosis Factor Receptor, subunit A, domain 2"/>
    <property type="match status" value="1"/>
</dbReference>
<evidence type="ECO:0000256" key="3">
    <source>
        <dbReference type="ARBA" id="ARBA00022737"/>
    </source>
</evidence>
<comment type="caution">
    <text evidence="10">The sequence shown here is derived from an EMBL/GenBank/DDBJ whole genome shotgun (WGS) entry which is preliminary data.</text>
</comment>
<keyword evidence="11" id="KW-1185">Reference proteome</keyword>
<dbReference type="GO" id="GO:0016020">
    <property type="term" value="C:membrane"/>
    <property type="evidence" value="ECO:0007669"/>
    <property type="project" value="UniProtKB-SubCell"/>
</dbReference>
<dbReference type="AlphaFoldDB" id="A0A8X8BRK4"/>
<evidence type="ECO:0000256" key="1">
    <source>
        <dbReference type="ARBA" id="ARBA00004167"/>
    </source>
</evidence>
<organism evidence="10 11">
    <name type="scientific">Polypterus senegalus</name>
    <name type="common">Senegal bichir</name>
    <dbReference type="NCBI Taxonomy" id="55291"/>
    <lineage>
        <taxon>Eukaryota</taxon>
        <taxon>Metazoa</taxon>
        <taxon>Chordata</taxon>
        <taxon>Craniata</taxon>
        <taxon>Vertebrata</taxon>
        <taxon>Euteleostomi</taxon>
        <taxon>Actinopterygii</taxon>
        <taxon>Polypteriformes</taxon>
        <taxon>Polypteridae</taxon>
        <taxon>Polypterus</taxon>
    </lineage>
</organism>
<evidence type="ECO:0000256" key="4">
    <source>
        <dbReference type="ARBA" id="ARBA00022989"/>
    </source>
</evidence>
<dbReference type="Proteomes" id="UP000886611">
    <property type="component" value="Unassembled WGS sequence"/>
</dbReference>